<protein>
    <recommendedName>
        <fullName evidence="3 5">Argininosuccinate lyase</fullName>
        <shortName evidence="5">ASAL</shortName>
        <ecNumber evidence="3 5">4.3.2.1</ecNumber>
    </recommendedName>
    <alternativeName>
        <fullName evidence="5">Arginosuccinase</fullName>
    </alternativeName>
</protein>
<comment type="subcellular location">
    <subcellularLocation>
        <location evidence="5">Cytoplasm</location>
    </subcellularLocation>
</comment>
<dbReference type="Pfam" id="PF00206">
    <property type="entry name" value="Lyase_1"/>
    <property type="match status" value="1"/>
</dbReference>
<dbReference type="InterPro" id="IPR008948">
    <property type="entry name" value="L-Aspartase-like"/>
</dbReference>
<evidence type="ECO:0000256" key="3">
    <source>
        <dbReference type="ARBA" id="ARBA00012338"/>
    </source>
</evidence>
<dbReference type="Gene3D" id="1.20.200.10">
    <property type="entry name" value="Fumarase/aspartase (Central domain)"/>
    <property type="match status" value="1"/>
</dbReference>
<dbReference type="Gene3D" id="1.10.275.10">
    <property type="entry name" value="Fumarase/aspartase (N-terminal domain)"/>
    <property type="match status" value="1"/>
</dbReference>
<dbReference type="InterPro" id="IPR024083">
    <property type="entry name" value="Fumarase/histidase_N"/>
</dbReference>
<name>A0ABP9UQE1_9BACT</name>
<dbReference type="InterPro" id="IPR009049">
    <property type="entry name" value="Argininosuccinate_lyase"/>
</dbReference>
<keyword evidence="5" id="KW-0963">Cytoplasm</keyword>
<proteinExistence type="inferred from homology"/>
<keyword evidence="5 8" id="KW-0456">Lyase</keyword>
<organism evidence="8 9">
    <name type="scientific">Haloferula sargassicola</name>
    <dbReference type="NCBI Taxonomy" id="490096"/>
    <lineage>
        <taxon>Bacteria</taxon>
        <taxon>Pseudomonadati</taxon>
        <taxon>Verrucomicrobiota</taxon>
        <taxon>Verrucomicrobiia</taxon>
        <taxon>Verrucomicrobiales</taxon>
        <taxon>Verrucomicrobiaceae</taxon>
        <taxon>Haloferula</taxon>
    </lineage>
</organism>
<evidence type="ECO:0000256" key="5">
    <source>
        <dbReference type="HAMAP-Rule" id="MF_00006"/>
    </source>
</evidence>
<evidence type="ECO:0000256" key="2">
    <source>
        <dbReference type="ARBA" id="ARBA00004941"/>
    </source>
</evidence>
<evidence type="ECO:0000259" key="6">
    <source>
        <dbReference type="Pfam" id="PF00206"/>
    </source>
</evidence>
<dbReference type="EMBL" id="BAABRI010000017">
    <property type="protein sequence ID" value="GAA5483758.1"/>
    <property type="molecule type" value="Genomic_DNA"/>
</dbReference>
<evidence type="ECO:0000256" key="1">
    <source>
        <dbReference type="ARBA" id="ARBA00000985"/>
    </source>
</evidence>
<evidence type="ECO:0000313" key="8">
    <source>
        <dbReference type="EMBL" id="GAA5483758.1"/>
    </source>
</evidence>
<dbReference type="PROSITE" id="PS00163">
    <property type="entry name" value="FUMARATE_LYASES"/>
    <property type="match status" value="1"/>
</dbReference>
<dbReference type="Gene3D" id="1.10.40.30">
    <property type="entry name" value="Fumarase/aspartase (C-terminal domain)"/>
    <property type="match status" value="1"/>
</dbReference>
<evidence type="ECO:0000259" key="7">
    <source>
        <dbReference type="Pfam" id="PF14698"/>
    </source>
</evidence>
<comment type="caution">
    <text evidence="8">The sequence shown here is derived from an EMBL/GenBank/DDBJ whole genome shotgun (WGS) entry which is preliminary data.</text>
</comment>
<dbReference type="PANTHER" id="PTHR43814">
    <property type="entry name" value="ARGININOSUCCINATE LYASE"/>
    <property type="match status" value="1"/>
</dbReference>
<sequence length="450" mass="49312">MWKGRFAQETAELVQQIGESVSYDWRLYKHDIAGSIAHARAQEKAGLLTADEFSQIESGLKAIEADIDAGKFEFRTSLEDIHMNVESELTRRIGPAGAKLHTARSRNDQVATDTRLYCRAEIDVLTAGVRDLQQALLGRAEKYAATVVPAYTHLQRGQPVTVGHHFLAYVEMLERDLGRLADCRARLNVSPLGSGALAGSTINLDRQAIADELGFDRVSTNSMDAVADRDYIAELIFAISLCGVHLSRLSEDLILWTSAEFGFAVLSDAHTTGSSLMPQKKNPDVCELTRGKTGRLLGNLVSILTAIKGLPLTYNRDLQEDKEPLFDSIDTLKLTLAVNAEMIDAMEVREERCRAAASDPMLLATDLADWLVRQGVPFRHAHELVGKAVAESVATGIPLDQLDLPAIDPAFTPDAKSVFSLETALAARTNPGAPSIDNVRSEIARWREPR</sequence>
<dbReference type="RefSeq" id="WP_353567864.1">
    <property type="nucleotide sequence ID" value="NZ_BAABRI010000017.1"/>
</dbReference>
<comment type="catalytic activity">
    <reaction evidence="1 5">
        <text>2-(N(omega)-L-arginino)succinate = fumarate + L-arginine</text>
        <dbReference type="Rhea" id="RHEA:24020"/>
        <dbReference type="ChEBI" id="CHEBI:29806"/>
        <dbReference type="ChEBI" id="CHEBI:32682"/>
        <dbReference type="ChEBI" id="CHEBI:57472"/>
        <dbReference type="EC" id="4.3.2.1"/>
    </reaction>
</comment>
<dbReference type="EC" id="4.3.2.1" evidence="3 5"/>
<feature type="domain" description="Argininosuccinate lyase C-terminal" evidence="7">
    <location>
        <begin position="362"/>
        <end position="425"/>
    </location>
</feature>
<reference evidence="8 9" key="1">
    <citation type="submission" date="2024-02" db="EMBL/GenBank/DDBJ databases">
        <title>Haloferula sargassicola NBRC 104335.</title>
        <authorList>
            <person name="Ichikawa N."/>
            <person name="Katano-Makiyama Y."/>
            <person name="Hidaka K."/>
        </authorList>
    </citation>
    <scope>NUCLEOTIDE SEQUENCE [LARGE SCALE GENOMIC DNA]</scope>
    <source>
        <strain evidence="8 9">NBRC 104335</strain>
    </source>
</reference>
<comment type="pathway">
    <text evidence="2 5">Amino-acid biosynthesis; L-arginine biosynthesis; L-arginine from L-ornithine and carbamoyl phosphate: step 3/3.</text>
</comment>
<feature type="domain" description="Fumarate lyase N-terminal" evidence="6">
    <location>
        <begin position="4"/>
        <end position="298"/>
    </location>
</feature>
<dbReference type="HAMAP" id="MF_00006">
    <property type="entry name" value="Arg_succ_lyase"/>
    <property type="match status" value="1"/>
</dbReference>
<accession>A0ABP9UQE1</accession>
<dbReference type="InterPro" id="IPR022761">
    <property type="entry name" value="Fumarate_lyase_N"/>
</dbReference>
<dbReference type="InterPro" id="IPR029419">
    <property type="entry name" value="Arg_succ_lyase_C"/>
</dbReference>
<evidence type="ECO:0000256" key="4">
    <source>
        <dbReference type="ARBA" id="ARBA00022571"/>
    </source>
</evidence>
<keyword evidence="5" id="KW-0028">Amino-acid biosynthesis</keyword>
<dbReference type="Pfam" id="PF14698">
    <property type="entry name" value="ASL_C2"/>
    <property type="match status" value="1"/>
</dbReference>
<keyword evidence="9" id="KW-1185">Reference proteome</keyword>
<dbReference type="InterPro" id="IPR020557">
    <property type="entry name" value="Fumarate_lyase_CS"/>
</dbReference>
<gene>
    <name evidence="5 8" type="primary">argH</name>
    <name evidence="8" type="ORF">Hsar01_02992</name>
</gene>
<dbReference type="GO" id="GO:0016829">
    <property type="term" value="F:lyase activity"/>
    <property type="evidence" value="ECO:0007669"/>
    <property type="project" value="UniProtKB-KW"/>
</dbReference>
<dbReference type="Proteomes" id="UP001476282">
    <property type="component" value="Unassembled WGS sequence"/>
</dbReference>
<dbReference type="InterPro" id="IPR000362">
    <property type="entry name" value="Fumarate_lyase_fam"/>
</dbReference>
<dbReference type="PRINTS" id="PR00149">
    <property type="entry name" value="FUMRATELYASE"/>
</dbReference>
<dbReference type="CDD" id="cd01359">
    <property type="entry name" value="Argininosuccinate_lyase"/>
    <property type="match status" value="1"/>
</dbReference>
<comment type="similarity">
    <text evidence="5">Belongs to the lyase 1 family. Argininosuccinate lyase subfamily.</text>
</comment>
<dbReference type="PANTHER" id="PTHR43814:SF1">
    <property type="entry name" value="ARGININOSUCCINATE LYASE"/>
    <property type="match status" value="1"/>
</dbReference>
<keyword evidence="4 5" id="KW-0055">Arginine biosynthesis</keyword>
<dbReference type="SUPFAM" id="SSF48557">
    <property type="entry name" value="L-aspartase-like"/>
    <property type="match status" value="1"/>
</dbReference>
<evidence type="ECO:0000313" key="9">
    <source>
        <dbReference type="Proteomes" id="UP001476282"/>
    </source>
</evidence>
<dbReference type="PRINTS" id="PR00145">
    <property type="entry name" value="ARGSUCLYASE"/>
</dbReference>
<dbReference type="NCBIfam" id="TIGR00838">
    <property type="entry name" value="argH"/>
    <property type="match status" value="1"/>
</dbReference>